<dbReference type="InterPro" id="IPR013320">
    <property type="entry name" value="ConA-like_dom_sf"/>
</dbReference>
<dbReference type="Proteomes" id="UP000249757">
    <property type="component" value="Unassembled WGS sequence"/>
</dbReference>
<dbReference type="PANTHER" id="PTHR10963:SF62">
    <property type="entry name" value="GLUCAN 1,3-BETA-GLUCOSIDASE"/>
    <property type="match status" value="1"/>
</dbReference>
<dbReference type="EMBL" id="NRDI02000008">
    <property type="protein sequence ID" value="KAI1513961.1"/>
    <property type="molecule type" value="Genomic_DNA"/>
</dbReference>
<dbReference type="Gene3D" id="2.60.120.200">
    <property type="match status" value="1"/>
</dbReference>
<gene>
    <name evidence="1" type="ORF">Ptr86124_006591</name>
</gene>
<comment type="caution">
    <text evidence="1">The sequence shown here is derived from an EMBL/GenBank/DDBJ whole genome shotgun (WGS) entry which is preliminary data.</text>
</comment>
<evidence type="ECO:0000313" key="2">
    <source>
        <dbReference type="Proteomes" id="UP000249757"/>
    </source>
</evidence>
<dbReference type="SUPFAM" id="SSF49899">
    <property type="entry name" value="Concanavalin A-like lectins/glucanases"/>
    <property type="match status" value="1"/>
</dbReference>
<dbReference type="GO" id="GO:0004553">
    <property type="term" value="F:hydrolase activity, hydrolyzing O-glycosyl compounds"/>
    <property type="evidence" value="ECO:0007669"/>
    <property type="project" value="InterPro"/>
</dbReference>
<dbReference type="GO" id="GO:0005975">
    <property type="term" value="P:carbohydrate metabolic process"/>
    <property type="evidence" value="ECO:0007669"/>
    <property type="project" value="InterPro"/>
</dbReference>
<dbReference type="OrthoDB" id="4781at2759"/>
<dbReference type="PROSITE" id="PS51762">
    <property type="entry name" value="GH16_2"/>
    <property type="match status" value="1"/>
</dbReference>
<sequence>MAVIMRRLTKEEEKKKQDEKDRDYFKSRRVRAEDVQMPWLDEVCRRTQIKNGIVIVGFILGVMACGLVVWHSMRDVGFYHYCEAYHDNFTSWNDSVWTKEVELGGFGNGQFEMTTATDENVYLENDELVIKPTLQDEKLIMNNTTIMDLRHMGCTGSQWYDCYTGTNTTNGTIINPVKSGRINTKLGANIRYGRLEVVAKLPRGDWLWPAIWMLPKDNVYGPWPRSGEIDIAESRGNAVGYSKGGINYISSSLHFGPNGKYNGWWRNNVKRHALHTTFAADYNTFGIEWSEKYIFTYMNSRLLQVMYTKFKHPFYEVGQFPLSDPNGTRLDNPWADRKGNSAPFDQDFYLILSLGVGATNGWFVDGEAGKPWLDKNYRAKMDFWEARESWLPTWEDEGKMRIKSITMWQQKGYNGCGTDAKKVLSGSKGPLY</sequence>
<dbReference type="PANTHER" id="PTHR10963">
    <property type="entry name" value="GLYCOSYL HYDROLASE-RELATED"/>
    <property type="match status" value="1"/>
</dbReference>
<organism evidence="1 2">
    <name type="scientific">Pyrenophora tritici-repentis</name>
    <dbReference type="NCBI Taxonomy" id="45151"/>
    <lineage>
        <taxon>Eukaryota</taxon>
        <taxon>Fungi</taxon>
        <taxon>Dikarya</taxon>
        <taxon>Ascomycota</taxon>
        <taxon>Pezizomycotina</taxon>
        <taxon>Dothideomycetes</taxon>
        <taxon>Pleosporomycetidae</taxon>
        <taxon>Pleosporales</taxon>
        <taxon>Pleosporineae</taxon>
        <taxon>Pleosporaceae</taxon>
        <taxon>Pyrenophora</taxon>
    </lineage>
</organism>
<dbReference type="OMA" id="HCTNDAF"/>
<dbReference type="AlphaFoldDB" id="A0A2W1HTW0"/>
<dbReference type="InterPro" id="IPR000757">
    <property type="entry name" value="Beta-glucanase-like"/>
</dbReference>
<accession>A0A2W1HTW0</accession>
<reference evidence="2" key="1">
    <citation type="journal article" date="2022" name="Microb. Genom.">
        <title>A global pangenome for the wheat fungal pathogen Pyrenophora tritici-repentis and prediction of effector protein structural homology.</title>
        <authorList>
            <person name="Moolhuijzen P.M."/>
            <person name="See P.T."/>
            <person name="Shi G."/>
            <person name="Powell H.R."/>
            <person name="Cockram J."/>
            <person name="Jorgensen L.N."/>
            <person name="Benslimane H."/>
            <person name="Strelkov S.E."/>
            <person name="Turner J."/>
            <person name="Liu Z."/>
            <person name="Moffat C.S."/>
        </authorList>
    </citation>
    <scope>NUCLEOTIDE SEQUENCE [LARGE SCALE GENOMIC DNA]</scope>
</reference>
<name>A0A2W1HTW0_9PLEO</name>
<proteinExistence type="predicted"/>
<protein>
    <submittedName>
        <fullName evidence="1">Glyco-hydro-16 domain containing protein</fullName>
    </submittedName>
</protein>
<evidence type="ECO:0000313" key="1">
    <source>
        <dbReference type="EMBL" id="KAI1513961.1"/>
    </source>
</evidence>
<dbReference type="InterPro" id="IPR050546">
    <property type="entry name" value="Glycosyl_Hydrlase_16"/>
</dbReference>
<dbReference type="Pfam" id="PF00722">
    <property type="entry name" value="Glyco_hydro_16"/>
    <property type="match status" value="1"/>
</dbReference>
<keyword evidence="2" id="KW-1185">Reference proteome</keyword>